<reference evidence="2 3" key="1">
    <citation type="submission" date="2023-02" db="EMBL/GenBank/DDBJ databases">
        <title>LHISI_Scaffold_Assembly.</title>
        <authorList>
            <person name="Stuart O.P."/>
            <person name="Cleave R."/>
            <person name="Magrath M.J.L."/>
            <person name="Mikheyev A.S."/>
        </authorList>
    </citation>
    <scope>NUCLEOTIDE SEQUENCE [LARGE SCALE GENOMIC DNA]</scope>
    <source>
        <strain evidence="2">Daus_M_001</strain>
        <tissue evidence="2">Leg muscle</tissue>
    </source>
</reference>
<dbReference type="EMBL" id="JARBHB010000006">
    <property type="protein sequence ID" value="KAJ8880686.1"/>
    <property type="molecule type" value="Genomic_DNA"/>
</dbReference>
<comment type="caution">
    <text evidence="2">The sequence shown here is derived from an EMBL/GenBank/DDBJ whole genome shotgun (WGS) entry which is preliminary data.</text>
</comment>
<feature type="transmembrane region" description="Helical" evidence="1">
    <location>
        <begin position="20"/>
        <end position="39"/>
    </location>
</feature>
<evidence type="ECO:0000313" key="3">
    <source>
        <dbReference type="Proteomes" id="UP001159363"/>
    </source>
</evidence>
<keyword evidence="3" id="KW-1185">Reference proteome</keyword>
<accession>A0ABQ9H8W8</accession>
<proteinExistence type="predicted"/>
<protein>
    <submittedName>
        <fullName evidence="2">Uncharacterized protein</fullName>
    </submittedName>
</protein>
<keyword evidence="1" id="KW-1133">Transmembrane helix</keyword>
<organism evidence="2 3">
    <name type="scientific">Dryococelus australis</name>
    <dbReference type="NCBI Taxonomy" id="614101"/>
    <lineage>
        <taxon>Eukaryota</taxon>
        <taxon>Metazoa</taxon>
        <taxon>Ecdysozoa</taxon>
        <taxon>Arthropoda</taxon>
        <taxon>Hexapoda</taxon>
        <taxon>Insecta</taxon>
        <taxon>Pterygota</taxon>
        <taxon>Neoptera</taxon>
        <taxon>Polyneoptera</taxon>
        <taxon>Phasmatodea</taxon>
        <taxon>Verophasmatodea</taxon>
        <taxon>Anareolatae</taxon>
        <taxon>Phasmatidae</taxon>
        <taxon>Eurycanthinae</taxon>
        <taxon>Dryococelus</taxon>
    </lineage>
</organism>
<evidence type="ECO:0000313" key="2">
    <source>
        <dbReference type="EMBL" id="KAJ8880686.1"/>
    </source>
</evidence>
<evidence type="ECO:0000256" key="1">
    <source>
        <dbReference type="SAM" id="Phobius"/>
    </source>
</evidence>
<keyword evidence="1" id="KW-0812">Transmembrane</keyword>
<dbReference type="Proteomes" id="UP001159363">
    <property type="component" value="Chromosome 5"/>
</dbReference>
<name>A0ABQ9H8W8_9NEOP</name>
<sequence>MVLNLLQICSMIGDLSNIWILYLSIVNLTMMCYLNLCCLPTPARHLLMICKLHSLILLKLKNVKHLSHQHPVAHHLGLLRIPKPVHFILPKILMKGACFRLKLPRRKLCDRSKFCLQ</sequence>
<keyword evidence="1" id="KW-0472">Membrane</keyword>
<gene>
    <name evidence="2" type="ORF">PR048_017156</name>
</gene>